<name>A0A7J6S709_PEROL</name>
<dbReference type="Proteomes" id="UP000574390">
    <property type="component" value="Unassembled WGS sequence"/>
</dbReference>
<proteinExistence type="predicted"/>
<sequence length="348" mass="39965">MRNRRGSPVSVSGDIAGFLYALADYEASMRPIRLAALTGRLPAPGTMSYPPPPDPAQPFEQEFPPDPYVVELPPATSNGCCADACGVPTEKRRRTMYDTNYFREKQESPEDGWRGRGGPEPQKQEEELDSDWEWCEPRVTRRAGYRRNRKRNEVDRRCPVRGCHAMVDPSELERHILAQHQGSSHAAEIRRRFEDERAFREREENPAGERPKIAGVKCPTPLVGLLLAKGTTSSVPAKYRPHPEIGRALAEGELQQHPREGWTLARICASLIYSCRIERIGKMRERCLEELLSRTYQPIMEKLPRAYRNGDLEPIRQAMCEAYRRRTLPMDERATVLLLWRYSRELPQ</sequence>
<evidence type="ECO:0000256" key="1">
    <source>
        <dbReference type="SAM" id="MobiDB-lite"/>
    </source>
</evidence>
<reference evidence="2 3" key="1">
    <citation type="submission" date="2020-04" db="EMBL/GenBank/DDBJ databases">
        <title>Perkinsus olseni comparative genomics.</title>
        <authorList>
            <person name="Bogema D.R."/>
        </authorList>
    </citation>
    <scope>NUCLEOTIDE SEQUENCE [LARGE SCALE GENOMIC DNA]</scope>
    <source>
        <strain evidence="2">ATCC PRA-205</strain>
    </source>
</reference>
<accession>A0A7J6S709</accession>
<gene>
    <name evidence="2" type="ORF">FOZ62_011567</name>
</gene>
<organism evidence="2 3">
    <name type="scientific">Perkinsus olseni</name>
    <name type="common">Perkinsus atlanticus</name>
    <dbReference type="NCBI Taxonomy" id="32597"/>
    <lineage>
        <taxon>Eukaryota</taxon>
        <taxon>Sar</taxon>
        <taxon>Alveolata</taxon>
        <taxon>Perkinsozoa</taxon>
        <taxon>Perkinsea</taxon>
        <taxon>Perkinsida</taxon>
        <taxon>Perkinsidae</taxon>
        <taxon>Perkinsus</taxon>
    </lineage>
</organism>
<comment type="caution">
    <text evidence="2">The sequence shown here is derived from an EMBL/GenBank/DDBJ whole genome shotgun (WGS) entry which is preliminary data.</text>
</comment>
<feature type="region of interest" description="Disordered" evidence="1">
    <location>
        <begin position="101"/>
        <end position="129"/>
    </location>
</feature>
<protein>
    <submittedName>
        <fullName evidence="2">Uncharacterized protein</fullName>
    </submittedName>
</protein>
<dbReference type="AlphaFoldDB" id="A0A7J6S709"/>
<feature type="compositionally biased region" description="Basic and acidic residues" evidence="1">
    <location>
        <begin position="101"/>
        <end position="114"/>
    </location>
</feature>
<dbReference type="EMBL" id="JABANM010017135">
    <property type="protein sequence ID" value="KAF4728292.1"/>
    <property type="molecule type" value="Genomic_DNA"/>
</dbReference>
<evidence type="ECO:0000313" key="3">
    <source>
        <dbReference type="Proteomes" id="UP000574390"/>
    </source>
</evidence>
<evidence type="ECO:0000313" key="2">
    <source>
        <dbReference type="EMBL" id="KAF4728292.1"/>
    </source>
</evidence>